<accession>A0A6C0KBE9</accession>
<dbReference type="GO" id="GO:0004672">
    <property type="term" value="F:protein kinase activity"/>
    <property type="evidence" value="ECO:0007669"/>
    <property type="project" value="InterPro"/>
</dbReference>
<name>A0A6C0KBE9_9ZZZZ</name>
<dbReference type="Pfam" id="PF00069">
    <property type="entry name" value="Pkinase"/>
    <property type="match status" value="1"/>
</dbReference>
<organism evidence="2">
    <name type="scientific">viral metagenome</name>
    <dbReference type="NCBI Taxonomy" id="1070528"/>
    <lineage>
        <taxon>unclassified sequences</taxon>
        <taxon>metagenomes</taxon>
        <taxon>organismal metagenomes</taxon>
    </lineage>
</organism>
<dbReference type="PROSITE" id="PS50011">
    <property type="entry name" value="PROTEIN_KINASE_DOM"/>
    <property type="match status" value="1"/>
</dbReference>
<evidence type="ECO:0000313" key="2">
    <source>
        <dbReference type="EMBL" id="QHU14723.1"/>
    </source>
</evidence>
<evidence type="ECO:0000259" key="1">
    <source>
        <dbReference type="PROSITE" id="PS50011"/>
    </source>
</evidence>
<reference evidence="2" key="1">
    <citation type="journal article" date="2020" name="Nature">
        <title>Giant virus diversity and host interactions through global metagenomics.</title>
        <authorList>
            <person name="Schulz F."/>
            <person name="Roux S."/>
            <person name="Paez-Espino D."/>
            <person name="Jungbluth S."/>
            <person name="Walsh D.A."/>
            <person name="Denef V.J."/>
            <person name="McMahon K.D."/>
            <person name="Konstantinidis K.T."/>
            <person name="Eloe-Fadrosh E.A."/>
            <person name="Kyrpides N.C."/>
            <person name="Woyke T."/>
        </authorList>
    </citation>
    <scope>NUCLEOTIDE SEQUENCE</scope>
    <source>
        <strain evidence="2">GVMAG-S-1102113-126</strain>
    </source>
</reference>
<dbReference type="GO" id="GO:0005524">
    <property type="term" value="F:ATP binding"/>
    <property type="evidence" value="ECO:0007669"/>
    <property type="project" value="InterPro"/>
</dbReference>
<sequence length="314" mass="35440">MYKTEKLENFKIAVSDDYDVIVGEEGIRIPSVIRSVKREYVLDETLLGSGSYGMVFQYISSDRQYSIMMKLFTDSGADTCLDTSQYLSSTKCPGARYVLKQRCITPKALSKNNAKFVIMESMNGDLGSLALAPVGLSKRVDMCINVISGIRCLQSKNKNLNYIDIKPGNILFKVVNGDRIKICVGDLEVCSSTHQISTYRPPKEWAEGSFKQGCTEAVSVWGLMLLILWIFKKEGVSRTNPYLIHWKNSKSKADKNVKGRLKKLQKLVTAMPKLNNKNPKTYMIIETFESCLSKRSSSFEELKKALLSYKKLLK</sequence>
<dbReference type="AlphaFoldDB" id="A0A6C0KBE9"/>
<proteinExistence type="predicted"/>
<dbReference type="PROSITE" id="PS00108">
    <property type="entry name" value="PROTEIN_KINASE_ST"/>
    <property type="match status" value="1"/>
</dbReference>
<dbReference type="EMBL" id="MN740845">
    <property type="protein sequence ID" value="QHU14723.1"/>
    <property type="molecule type" value="Genomic_DNA"/>
</dbReference>
<dbReference type="Gene3D" id="1.10.510.10">
    <property type="entry name" value="Transferase(Phosphotransferase) domain 1"/>
    <property type="match status" value="1"/>
</dbReference>
<feature type="domain" description="Protein kinase" evidence="1">
    <location>
        <begin position="41"/>
        <end position="314"/>
    </location>
</feature>
<dbReference type="InterPro" id="IPR011009">
    <property type="entry name" value="Kinase-like_dom_sf"/>
</dbReference>
<protein>
    <recommendedName>
        <fullName evidence="1">Protein kinase domain-containing protein</fullName>
    </recommendedName>
</protein>
<dbReference type="InterPro" id="IPR008271">
    <property type="entry name" value="Ser/Thr_kinase_AS"/>
</dbReference>
<dbReference type="SMART" id="SM00220">
    <property type="entry name" value="S_TKc"/>
    <property type="match status" value="1"/>
</dbReference>
<dbReference type="SUPFAM" id="SSF56112">
    <property type="entry name" value="Protein kinase-like (PK-like)"/>
    <property type="match status" value="1"/>
</dbReference>
<dbReference type="InterPro" id="IPR000719">
    <property type="entry name" value="Prot_kinase_dom"/>
</dbReference>